<dbReference type="Proteomes" id="UP000032142">
    <property type="component" value="Unassembled WGS sequence"/>
</dbReference>
<sequence length="19" mass="2294">MTPLYLMIGDEYMPLFYPV</sequence>
<proteinExistence type="predicted"/>
<keyword evidence="2" id="KW-1185">Reference proteome</keyword>
<dbReference type="AlphaFoldDB" id="A0A0B0NPS1"/>
<organism evidence="1 2">
    <name type="scientific">Gossypium arboreum</name>
    <name type="common">Tree cotton</name>
    <name type="synonym">Gossypium nanking</name>
    <dbReference type="NCBI Taxonomy" id="29729"/>
    <lineage>
        <taxon>Eukaryota</taxon>
        <taxon>Viridiplantae</taxon>
        <taxon>Streptophyta</taxon>
        <taxon>Embryophyta</taxon>
        <taxon>Tracheophyta</taxon>
        <taxon>Spermatophyta</taxon>
        <taxon>Magnoliopsida</taxon>
        <taxon>eudicotyledons</taxon>
        <taxon>Gunneridae</taxon>
        <taxon>Pentapetalae</taxon>
        <taxon>rosids</taxon>
        <taxon>malvids</taxon>
        <taxon>Malvales</taxon>
        <taxon>Malvaceae</taxon>
        <taxon>Malvoideae</taxon>
        <taxon>Gossypium</taxon>
    </lineage>
</organism>
<evidence type="ECO:0000313" key="1">
    <source>
        <dbReference type="EMBL" id="KHG13091.1"/>
    </source>
</evidence>
<name>A0A0B0NPS1_GOSAR</name>
<dbReference type="EMBL" id="KN398881">
    <property type="protein sequence ID" value="KHG13091.1"/>
    <property type="molecule type" value="Genomic_DNA"/>
</dbReference>
<gene>
    <name evidence="1" type="ORF">F383_17505</name>
</gene>
<accession>A0A0B0NPS1</accession>
<protein>
    <submittedName>
        <fullName evidence="1">Uncharacterized protein</fullName>
    </submittedName>
</protein>
<evidence type="ECO:0000313" key="2">
    <source>
        <dbReference type="Proteomes" id="UP000032142"/>
    </source>
</evidence>
<reference evidence="2" key="1">
    <citation type="submission" date="2014-09" db="EMBL/GenBank/DDBJ databases">
        <authorList>
            <person name="Mudge J."/>
            <person name="Ramaraj T."/>
            <person name="Lindquist I.E."/>
            <person name="Bharti A.K."/>
            <person name="Sundararajan A."/>
            <person name="Cameron C.T."/>
            <person name="Woodward J.E."/>
            <person name="May G.D."/>
            <person name="Brubaker C."/>
            <person name="Broadhvest J."/>
            <person name="Wilkins T.A."/>
        </authorList>
    </citation>
    <scope>NUCLEOTIDE SEQUENCE</scope>
    <source>
        <strain evidence="2">cv. AKA8401</strain>
    </source>
</reference>